<dbReference type="Proteomes" id="UP000248536">
    <property type="component" value="Chromosome"/>
</dbReference>
<dbReference type="PANTHER" id="PTHR30349">
    <property type="entry name" value="PHAGE INTEGRASE-RELATED"/>
    <property type="match status" value="1"/>
</dbReference>
<evidence type="ECO:0000256" key="2">
    <source>
        <dbReference type="ARBA" id="ARBA00023125"/>
    </source>
</evidence>
<sequence length="404" mass="47015">MNSFSTLFYLKDERRDKNGKAGLYLRITVHGRRTSISLNRKIDPSKWDSRMNKLKGKGVEAEELNRFMTTIRHKVNKIQHQLIEEGDPFTVHDVKDRYLGKDKKYKMLLELFEEHNQQMEKLVGIEFALGTWKRYHTTKSHVTEYLNTEYRKKDIPVKDVDLKFIKGFEYFLKVTKACNHNSALKYVNNFKKIVRIAVANDWIAKDPFYNYKVQFKTVEREFLNKEELQKLIDKKIDGERLGIVRDMFVLCCFTGLAYVDIQTLTPDEIYQNEEGGYYIKSKRSKTDTGFTIPLLPTAVAIIEKYKSHPKVVNKNCVIPVLSNQKSNAYLKEIADRCDIKKNLTTHLARHTFATTVTLTNGVPIETVGKMLGHKNLRTTQHYAKIIDSKVEEDMAILKEKLAGM</sequence>
<dbReference type="Pfam" id="PF17293">
    <property type="entry name" value="Arm-DNA-bind_5"/>
    <property type="match status" value="1"/>
</dbReference>
<name>A0A2Z4LPB5_9FLAO</name>
<dbReference type="PANTHER" id="PTHR30349:SF64">
    <property type="entry name" value="PROPHAGE INTEGRASE INTD-RELATED"/>
    <property type="match status" value="1"/>
</dbReference>
<evidence type="ECO:0000259" key="4">
    <source>
        <dbReference type="PROSITE" id="PS51898"/>
    </source>
</evidence>
<dbReference type="Gene3D" id="1.10.443.10">
    <property type="entry name" value="Intergrase catalytic core"/>
    <property type="match status" value="1"/>
</dbReference>
<dbReference type="GO" id="GO:0006310">
    <property type="term" value="P:DNA recombination"/>
    <property type="evidence" value="ECO:0007669"/>
    <property type="project" value="UniProtKB-KW"/>
</dbReference>
<evidence type="ECO:0000313" key="5">
    <source>
        <dbReference type="EMBL" id="AWX43600.1"/>
    </source>
</evidence>
<comment type="similarity">
    <text evidence="1">Belongs to the 'phage' integrase family.</text>
</comment>
<dbReference type="Gene3D" id="1.10.150.130">
    <property type="match status" value="1"/>
</dbReference>
<keyword evidence="3" id="KW-0233">DNA recombination</keyword>
<dbReference type="PROSITE" id="PS51898">
    <property type="entry name" value="TYR_RECOMBINASE"/>
    <property type="match status" value="1"/>
</dbReference>
<dbReference type="GO" id="GO:0015074">
    <property type="term" value="P:DNA integration"/>
    <property type="evidence" value="ECO:0007669"/>
    <property type="project" value="InterPro"/>
</dbReference>
<reference evidence="5 6" key="1">
    <citation type="submission" date="2018-06" db="EMBL/GenBank/DDBJ databases">
        <title>Spongiibacterium sp. HME9304 Genome sequencing and assembly.</title>
        <authorList>
            <person name="Kang H."/>
            <person name="Kim H."/>
            <person name="Joh K."/>
        </authorList>
    </citation>
    <scope>NUCLEOTIDE SEQUENCE [LARGE SCALE GENOMIC DNA]</scope>
    <source>
        <strain evidence="5 6">HME9304</strain>
    </source>
</reference>
<dbReference type="GO" id="GO:0003677">
    <property type="term" value="F:DNA binding"/>
    <property type="evidence" value="ECO:0007669"/>
    <property type="project" value="UniProtKB-KW"/>
</dbReference>
<protein>
    <recommendedName>
        <fullName evidence="4">Tyr recombinase domain-containing protein</fullName>
    </recommendedName>
</protein>
<dbReference type="InterPro" id="IPR011010">
    <property type="entry name" value="DNA_brk_join_enz"/>
</dbReference>
<feature type="domain" description="Tyr recombinase" evidence="4">
    <location>
        <begin position="218"/>
        <end position="395"/>
    </location>
</feature>
<organism evidence="5 6">
    <name type="scientific">Flagellimonas maritima</name>
    <dbReference type="NCBI Taxonomy" id="1383885"/>
    <lineage>
        <taxon>Bacteria</taxon>
        <taxon>Pseudomonadati</taxon>
        <taxon>Bacteroidota</taxon>
        <taxon>Flavobacteriia</taxon>
        <taxon>Flavobacteriales</taxon>
        <taxon>Flavobacteriaceae</taxon>
        <taxon>Flagellimonas</taxon>
    </lineage>
</organism>
<dbReference type="AlphaFoldDB" id="A0A2Z4LPB5"/>
<dbReference type="InterPro" id="IPR002104">
    <property type="entry name" value="Integrase_catalytic"/>
</dbReference>
<dbReference type="OrthoDB" id="1098628at2"/>
<dbReference type="InterPro" id="IPR010998">
    <property type="entry name" value="Integrase_recombinase_N"/>
</dbReference>
<gene>
    <name evidence="5" type="ORF">HME9304_00591</name>
</gene>
<keyword evidence="6" id="KW-1185">Reference proteome</keyword>
<accession>A0A2Z4LPB5</accession>
<dbReference type="InterPro" id="IPR025269">
    <property type="entry name" value="SAM-like_dom"/>
</dbReference>
<dbReference type="KEGG" id="spon:HME9304_00591"/>
<dbReference type="RefSeq" id="WP_112377164.1">
    <property type="nucleotide sequence ID" value="NZ_CP030104.1"/>
</dbReference>
<evidence type="ECO:0000313" key="6">
    <source>
        <dbReference type="Proteomes" id="UP000248536"/>
    </source>
</evidence>
<proteinExistence type="inferred from homology"/>
<evidence type="ECO:0000256" key="3">
    <source>
        <dbReference type="ARBA" id="ARBA00023172"/>
    </source>
</evidence>
<evidence type="ECO:0000256" key="1">
    <source>
        <dbReference type="ARBA" id="ARBA00008857"/>
    </source>
</evidence>
<dbReference type="InterPro" id="IPR050090">
    <property type="entry name" value="Tyrosine_recombinase_XerCD"/>
</dbReference>
<dbReference type="SUPFAM" id="SSF56349">
    <property type="entry name" value="DNA breaking-rejoining enzymes"/>
    <property type="match status" value="1"/>
</dbReference>
<dbReference type="InterPro" id="IPR013762">
    <property type="entry name" value="Integrase-like_cat_sf"/>
</dbReference>
<dbReference type="CDD" id="cd01185">
    <property type="entry name" value="INTN1_C_like"/>
    <property type="match status" value="1"/>
</dbReference>
<dbReference type="InterPro" id="IPR035386">
    <property type="entry name" value="Arm-DNA-bind_5"/>
</dbReference>
<dbReference type="Pfam" id="PF00589">
    <property type="entry name" value="Phage_integrase"/>
    <property type="match status" value="1"/>
</dbReference>
<dbReference type="EMBL" id="CP030104">
    <property type="protein sequence ID" value="AWX43600.1"/>
    <property type="molecule type" value="Genomic_DNA"/>
</dbReference>
<keyword evidence="2" id="KW-0238">DNA-binding</keyword>
<dbReference type="Pfam" id="PF13102">
    <property type="entry name" value="Phage_int_SAM_5"/>
    <property type="match status" value="1"/>
</dbReference>